<dbReference type="SMART" id="SM00409">
    <property type="entry name" value="IG"/>
    <property type="match status" value="1"/>
</dbReference>
<organism evidence="5 6">
    <name type="scientific">Ranatra chinensis</name>
    <dbReference type="NCBI Taxonomy" id="642074"/>
    <lineage>
        <taxon>Eukaryota</taxon>
        <taxon>Metazoa</taxon>
        <taxon>Ecdysozoa</taxon>
        <taxon>Arthropoda</taxon>
        <taxon>Hexapoda</taxon>
        <taxon>Insecta</taxon>
        <taxon>Pterygota</taxon>
        <taxon>Neoptera</taxon>
        <taxon>Paraneoptera</taxon>
        <taxon>Hemiptera</taxon>
        <taxon>Heteroptera</taxon>
        <taxon>Panheteroptera</taxon>
        <taxon>Nepomorpha</taxon>
        <taxon>Nepidae</taxon>
        <taxon>Ranatrinae</taxon>
        <taxon>Ranatra</taxon>
    </lineage>
</organism>
<dbReference type="PANTHER" id="PTHR10075">
    <property type="entry name" value="BASIGIN RELATED"/>
    <property type="match status" value="1"/>
</dbReference>
<keyword evidence="3" id="KW-0393">Immunoglobulin domain</keyword>
<dbReference type="Proteomes" id="UP001558652">
    <property type="component" value="Unassembled WGS sequence"/>
</dbReference>
<dbReference type="GO" id="GO:0048468">
    <property type="term" value="P:cell development"/>
    <property type="evidence" value="ECO:0007669"/>
    <property type="project" value="UniProtKB-ARBA"/>
</dbReference>
<dbReference type="InterPro" id="IPR003598">
    <property type="entry name" value="Ig_sub2"/>
</dbReference>
<accession>A0ABD0YBI6</accession>
<evidence type="ECO:0000313" key="5">
    <source>
        <dbReference type="EMBL" id="KAL1124691.1"/>
    </source>
</evidence>
<dbReference type="SUPFAM" id="SSF48726">
    <property type="entry name" value="Immunoglobulin"/>
    <property type="match status" value="1"/>
</dbReference>
<gene>
    <name evidence="5" type="ORF">AAG570_001315</name>
</gene>
<keyword evidence="2" id="KW-1015">Disulfide bond</keyword>
<dbReference type="FunFam" id="2.60.40.10:FF:000189">
    <property type="entry name" value="Neogenin isoform 3"/>
    <property type="match status" value="1"/>
</dbReference>
<keyword evidence="6" id="KW-1185">Reference proteome</keyword>
<evidence type="ECO:0000256" key="3">
    <source>
        <dbReference type="ARBA" id="ARBA00023319"/>
    </source>
</evidence>
<evidence type="ECO:0000259" key="4">
    <source>
        <dbReference type="PROSITE" id="PS50835"/>
    </source>
</evidence>
<protein>
    <recommendedName>
        <fullName evidence="4">Ig-like domain-containing protein</fullName>
    </recommendedName>
</protein>
<evidence type="ECO:0000256" key="1">
    <source>
        <dbReference type="ARBA" id="ARBA00022737"/>
    </source>
</evidence>
<dbReference type="Pfam" id="PF13927">
    <property type="entry name" value="Ig_3"/>
    <property type="match status" value="1"/>
</dbReference>
<evidence type="ECO:0000256" key="2">
    <source>
        <dbReference type="ARBA" id="ARBA00023157"/>
    </source>
</evidence>
<reference evidence="5 6" key="1">
    <citation type="submission" date="2024-07" db="EMBL/GenBank/DDBJ databases">
        <title>Chromosome-level genome assembly of the water stick insect Ranatra chinensis (Heteroptera: Nepidae).</title>
        <authorList>
            <person name="Liu X."/>
        </authorList>
    </citation>
    <scope>NUCLEOTIDE SEQUENCE [LARGE SCALE GENOMIC DNA]</scope>
    <source>
        <strain evidence="5">Cailab_2021Rc</strain>
        <tissue evidence="5">Muscle</tissue>
    </source>
</reference>
<proteinExistence type="predicted"/>
<dbReference type="InterPro" id="IPR003599">
    <property type="entry name" value="Ig_sub"/>
</dbReference>
<dbReference type="EMBL" id="JBFDAA010000010">
    <property type="protein sequence ID" value="KAL1124691.1"/>
    <property type="molecule type" value="Genomic_DNA"/>
</dbReference>
<dbReference type="InterPro" id="IPR036179">
    <property type="entry name" value="Ig-like_dom_sf"/>
</dbReference>
<dbReference type="InterPro" id="IPR007110">
    <property type="entry name" value="Ig-like_dom"/>
</dbReference>
<dbReference type="AlphaFoldDB" id="A0ABD0YBI6"/>
<dbReference type="InterPro" id="IPR013783">
    <property type="entry name" value="Ig-like_fold"/>
</dbReference>
<keyword evidence="1" id="KW-0677">Repeat</keyword>
<feature type="non-terminal residue" evidence="5">
    <location>
        <position position="1"/>
    </location>
</feature>
<sequence length="121" mass="13703">GVLCEDDETFYFTQHPEDLTVVEGQPVKLDCKASSPAGVEYSWERGGETLMNTSRRHQSGHSLLFRRALHSEDQGDYTCIATNSTTGYSISSRTAALNVICKFTYMLLFFYFKSYCISTSW</sequence>
<evidence type="ECO:0000313" key="6">
    <source>
        <dbReference type="Proteomes" id="UP001558652"/>
    </source>
</evidence>
<comment type="caution">
    <text evidence="5">The sequence shown here is derived from an EMBL/GenBank/DDBJ whole genome shotgun (WGS) entry which is preliminary data.</text>
</comment>
<feature type="domain" description="Ig-like" evidence="4">
    <location>
        <begin position="8"/>
        <end position="98"/>
    </location>
</feature>
<name>A0ABD0YBI6_9HEMI</name>
<dbReference type="PROSITE" id="PS50835">
    <property type="entry name" value="IG_LIKE"/>
    <property type="match status" value="1"/>
</dbReference>
<dbReference type="PANTHER" id="PTHR10075:SF14">
    <property type="entry name" value="CELL ADHESION MOLECULE DSCAM2-RELATED"/>
    <property type="match status" value="1"/>
</dbReference>
<dbReference type="SMART" id="SM00408">
    <property type="entry name" value="IGc2"/>
    <property type="match status" value="1"/>
</dbReference>
<dbReference type="Gene3D" id="2.60.40.10">
    <property type="entry name" value="Immunoglobulins"/>
    <property type="match status" value="1"/>
</dbReference>